<evidence type="ECO:0000313" key="7">
    <source>
        <dbReference type="Proteomes" id="UP001059480"/>
    </source>
</evidence>
<proteinExistence type="inferred from homology"/>
<comment type="catalytic activity">
    <reaction evidence="3 4">
        <text>holo-[ACP] + malonyl-CoA = malonyl-[ACP] + CoA</text>
        <dbReference type="Rhea" id="RHEA:41792"/>
        <dbReference type="Rhea" id="RHEA-COMP:9623"/>
        <dbReference type="Rhea" id="RHEA-COMP:9685"/>
        <dbReference type="ChEBI" id="CHEBI:57287"/>
        <dbReference type="ChEBI" id="CHEBI:57384"/>
        <dbReference type="ChEBI" id="CHEBI:64479"/>
        <dbReference type="ChEBI" id="CHEBI:78449"/>
        <dbReference type="EC" id="2.3.1.39"/>
    </reaction>
</comment>
<organism evidence="6 7">
    <name type="scientific">Granulicatella seriolae</name>
    <dbReference type="NCBI Taxonomy" id="2967226"/>
    <lineage>
        <taxon>Bacteria</taxon>
        <taxon>Bacillati</taxon>
        <taxon>Bacillota</taxon>
        <taxon>Bacilli</taxon>
        <taxon>Lactobacillales</taxon>
        <taxon>Carnobacteriaceae</taxon>
        <taxon>Granulicatella</taxon>
    </lineage>
</organism>
<dbReference type="SUPFAM" id="SSF55048">
    <property type="entry name" value="Probable ACP-binding domain of malonyl-CoA ACP transacylase"/>
    <property type="match status" value="1"/>
</dbReference>
<keyword evidence="1 4" id="KW-0808">Transferase</keyword>
<comment type="similarity">
    <text evidence="4">Belongs to the fabD family.</text>
</comment>
<dbReference type="SMART" id="SM00827">
    <property type="entry name" value="PKS_AT"/>
    <property type="match status" value="1"/>
</dbReference>
<dbReference type="RefSeq" id="WP_256944191.1">
    <property type="nucleotide sequence ID" value="NZ_JANHNZ010000001.1"/>
</dbReference>
<dbReference type="Gene3D" id="3.30.70.250">
    <property type="entry name" value="Malonyl-CoA ACP transacylase, ACP-binding"/>
    <property type="match status" value="1"/>
</dbReference>
<dbReference type="Pfam" id="PF00698">
    <property type="entry name" value="Acyl_transf_1"/>
    <property type="match status" value="1"/>
</dbReference>
<comment type="caution">
    <text evidence="6">The sequence shown here is derived from an EMBL/GenBank/DDBJ whole genome shotgun (WGS) entry which is preliminary data.</text>
</comment>
<evidence type="ECO:0000256" key="2">
    <source>
        <dbReference type="ARBA" id="ARBA00023315"/>
    </source>
</evidence>
<protein>
    <recommendedName>
        <fullName evidence="4">Malonyl CoA-acyl carrier protein transacylase</fullName>
        <ecNumber evidence="4">2.3.1.39</ecNumber>
    </recommendedName>
</protein>
<dbReference type="InterPro" id="IPR050858">
    <property type="entry name" value="Mal-CoA-ACP_Trans/PKS_FabD"/>
</dbReference>
<dbReference type="Gene3D" id="3.40.366.10">
    <property type="entry name" value="Malonyl-Coenzyme A Acyl Carrier Protein, domain 2"/>
    <property type="match status" value="1"/>
</dbReference>
<evidence type="ECO:0000256" key="4">
    <source>
        <dbReference type="PIRNR" id="PIRNR000446"/>
    </source>
</evidence>
<dbReference type="InterPro" id="IPR001227">
    <property type="entry name" value="Ac_transferase_dom_sf"/>
</dbReference>
<feature type="domain" description="Malonyl-CoA:ACP transacylase (MAT)" evidence="5">
    <location>
        <begin position="6"/>
        <end position="307"/>
    </location>
</feature>
<dbReference type="GO" id="GO:0004314">
    <property type="term" value="F:[acyl-carrier-protein] S-malonyltransferase activity"/>
    <property type="evidence" value="ECO:0007669"/>
    <property type="project" value="UniProtKB-EC"/>
</dbReference>
<dbReference type="EMBL" id="JANHNZ010000001">
    <property type="protein sequence ID" value="MCQ9209078.1"/>
    <property type="molecule type" value="Genomic_DNA"/>
</dbReference>
<gene>
    <name evidence="6" type="primary">fabD</name>
    <name evidence="6" type="ORF">NPA36_00660</name>
</gene>
<dbReference type="PANTHER" id="PTHR42681">
    <property type="entry name" value="MALONYL-COA-ACYL CARRIER PROTEIN TRANSACYLASE, MITOCHONDRIAL"/>
    <property type="match status" value="1"/>
</dbReference>
<reference evidence="6" key="3">
    <citation type="journal article" date="2023" name="Microbiol. Resour. Announc.">
        <title>Draft Genome Sequence of Granulicatella sp. Strain S8, Isolated from a Marine Fish, Seriola quinqueradiata.</title>
        <authorList>
            <person name="Lee M."/>
            <person name="Farooq A."/>
            <person name="Jeong J.B."/>
            <person name="Jung M.Y."/>
        </authorList>
    </citation>
    <scope>NUCLEOTIDE SEQUENCE</scope>
    <source>
        <strain evidence="6">S8</strain>
    </source>
</reference>
<dbReference type="SUPFAM" id="SSF52151">
    <property type="entry name" value="FabD/lysophospholipase-like"/>
    <property type="match status" value="1"/>
</dbReference>
<dbReference type="Proteomes" id="UP001059480">
    <property type="component" value="Unassembled WGS sequence"/>
</dbReference>
<dbReference type="PIRSF" id="PIRSF000446">
    <property type="entry name" value="Mct"/>
    <property type="match status" value="1"/>
</dbReference>
<dbReference type="NCBIfam" id="TIGR00128">
    <property type="entry name" value="fabD"/>
    <property type="match status" value="1"/>
</dbReference>
<dbReference type="PANTHER" id="PTHR42681:SF1">
    <property type="entry name" value="MALONYL-COA-ACYL CARRIER PROTEIN TRANSACYLASE, MITOCHONDRIAL"/>
    <property type="match status" value="1"/>
</dbReference>
<evidence type="ECO:0000256" key="1">
    <source>
        <dbReference type="ARBA" id="ARBA00022679"/>
    </source>
</evidence>
<dbReference type="InterPro" id="IPR024925">
    <property type="entry name" value="Malonyl_CoA-ACP_transAc"/>
</dbReference>
<dbReference type="InterPro" id="IPR014043">
    <property type="entry name" value="Acyl_transferase_dom"/>
</dbReference>
<dbReference type="InterPro" id="IPR016035">
    <property type="entry name" value="Acyl_Trfase/lysoPLipase"/>
</dbReference>
<dbReference type="EC" id="2.3.1.39" evidence="4"/>
<name>A0ABT1WKG9_9LACT</name>
<evidence type="ECO:0000256" key="3">
    <source>
        <dbReference type="ARBA" id="ARBA00048462"/>
    </source>
</evidence>
<reference evidence="6" key="2">
    <citation type="journal article" date="2023" name="Curr. Microbiol.">
        <title>Granulicatella seriolae sp. nov., a Novel Facultative Anaerobe Isolated from Yellowtail Marine Fish.</title>
        <authorList>
            <person name="Lee M."/>
            <person name="Choi Y.J."/>
            <person name="Farooq A."/>
            <person name="Jeong J.B."/>
            <person name="Jung M.Y."/>
        </authorList>
    </citation>
    <scope>NUCLEOTIDE SEQUENCE</scope>
    <source>
        <strain evidence="6">S8</strain>
    </source>
</reference>
<keyword evidence="2 4" id="KW-0012">Acyltransferase</keyword>
<dbReference type="InterPro" id="IPR016036">
    <property type="entry name" value="Malonyl_transacylase_ACP-bd"/>
</dbReference>
<evidence type="ECO:0000313" key="6">
    <source>
        <dbReference type="EMBL" id="MCQ9209078.1"/>
    </source>
</evidence>
<sequence>MKVAFVYPGQGVQKVGMAHEILSTFPKAQEVIEEADSVLPFDLQELLLEDKGHLLSQTRYAQPALVAVSLAIEKVLEDMGIQPDFVAGLSLGEYPALVSSGAIGRQAAFSLIDKRASLMQEAVPPGKGTMMAVLGEEDVTVEEACQAIQAQGLYVAPANYNTPGQVVVGGSLEGVDALKNYLQEKGIKKVIPLQVSGPFHTEMMQEATHQMAGVLAQVDWRTPKIPVYSNVTGVWHQPDQFGQNLAEQISQPVRWKEIVGHMLEQDVDVFVEVGPGKSLSQMIKKIAQGQNKTIHLFQVDTIANLRSLAQFFDVKPSHIEDKGAYNDI</sequence>
<keyword evidence="7" id="KW-1185">Reference proteome</keyword>
<evidence type="ECO:0000259" key="5">
    <source>
        <dbReference type="SMART" id="SM00827"/>
    </source>
</evidence>
<accession>A0ABT1WKG9</accession>
<dbReference type="InterPro" id="IPR004410">
    <property type="entry name" value="Malonyl_CoA-ACP_transAc_FabD"/>
</dbReference>
<reference evidence="6" key="1">
    <citation type="submission" date="2022-07" db="EMBL/GenBank/DDBJ databases">
        <authorList>
            <person name="Jung M.-Y."/>
            <person name="Lee M."/>
        </authorList>
    </citation>
    <scope>NUCLEOTIDE SEQUENCE</scope>
    <source>
        <strain evidence="6">S8</strain>
    </source>
</reference>